<evidence type="ECO:0000313" key="3">
    <source>
        <dbReference type="Proteomes" id="UP000777438"/>
    </source>
</evidence>
<dbReference type="InterPro" id="IPR012334">
    <property type="entry name" value="Pectin_lyas_fold"/>
</dbReference>
<sequence length="511" mass="54675">MLSSIILTLITYFALVAPSPTQHPRSGGGPVNWASVVSSRGDRFPDFSYCGYHNSKISLPSVGTPSVTIPSPKKSSDDMTPAIQDAIDTLALHGGGIVKLPSGRLAITAGIQIRSNVIVTGSGTGSSATTLVLKRRPSKPVFTLGKLGFAEKAEFGFRSKITNSYVPVGSSTVTVKDSSGFAVGQTVYISRATTESWIRYNGMINMQQNGQAQTWLQDKTKPEKVNQKIMSPNTIKAVNGKQITFQMPLTDSLDLKYMKPEVWAYTSPELSSEMGLQNLGIEVPGSSSCSGTPLNQVTCNYAAVRFSSWTVDSWASGLTLVGFNNFFEIQRDASRITIQDSTMNRNQNTDNANSLPFDILIRGSQVLVQDCAQVGLATAECFAIGTDSLTPGPNAITRHTTASSVKQTISPYARWAQGLLVEDTSTRTEFANRGAVGGRGWAINAGVGWNLRGGALFQSPPLGINWCVGCGGSQGPTGNATFIRSGEQVTPRSLFAAQLNARGIDWYDRGD</sequence>
<evidence type="ECO:0000313" key="2">
    <source>
        <dbReference type="EMBL" id="KAH6880008.1"/>
    </source>
</evidence>
<evidence type="ECO:0008006" key="4">
    <source>
        <dbReference type="Google" id="ProtNLM"/>
    </source>
</evidence>
<comment type="caution">
    <text evidence="2">The sequence shown here is derived from an EMBL/GenBank/DDBJ whole genome shotgun (WGS) entry which is preliminary data.</text>
</comment>
<dbReference type="Gene3D" id="2.160.20.10">
    <property type="entry name" value="Single-stranded right-handed beta-helix, Pectin lyase-like"/>
    <property type="match status" value="1"/>
</dbReference>
<organism evidence="2 3">
    <name type="scientific">Thelonectria olida</name>
    <dbReference type="NCBI Taxonomy" id="1576542"/>
    <lineage>
        <taxon>Eukaryota</taxon>
        <taxon>Fungi</taxon>
        <taxon>Dikarya</taxon>
        <taxon>Ascomycota</taxon>
        <taxon>Pezizomycotina</taxon>
        <taxon>Sordariomycetes</taxon>
        <taxon>Hypocreomycetidae</taxon>
        <taxon>Hypocreales</taxon>
        <taxon>Nectriaceae</taxon>
        <taxon>Thelonectria</taxon>
    </lineage>
</organism>
<name>A0A9P8VY93_9HYPO</name>
<dbReference type="EMBL" id="JAGPYM010000027">
    <property type="protein sequence ID" value="KAH6880008.1"/>
    <property type="molecule type" value="Genomic_DNA"/>
</dbReference>
<feature type="signal peptide" evidence="1">
    <location>
        <begin position="1"/>
        <end position="18"/>
    </location>
</feature>
<feature type="chain" id="PRO_5040228700" description="Pectate lyase superfamily protein domain-containing protein" evidence="1">
    <location>
        <begin position="19"/>
        <end position="511"/>
    </location>
</feature>
<dbReference type="InterPro" id="IPR011050">
    <property type="entry name" value="Pectin_lyase_fold/virulence"/>
</dbReference>
<protein>
    <recommendedName>
        <fullName evidence="4">Pectate lyase superfamily protein domain-containing protein</fullName>
    </recommendedName>
</protein>
<dbReference type="Proteomes" id="UP000777438">
    <property type="component" value="Unassembled WGS sequence"/>
</dbReference>
<evidence type="ECO:0000256" key="1">
    <source>
        <dbReference type="SAM" id="SignalP"/>
    </source>
</evidence>
<dbReference type="OrthoDB" id="509690at2759"/>
<accession>A0A9P8VY93</accession>
<keyword evidence="3" id="KW-1185">Reference proteome</keyword>
<dbReference type="AlphaFoldDB" id="A0A9P8VY93"/>
<reference evidence="2 3" key="1">
    <citation type="journal article" date="2021" name="Nat. Commun.">
        <title>Genetic determinants of endophytism in the Arabidopsis root mycobiome.</title>
        <authorList>
            <person name="Mesny F."/>
            <person name="Miyauchi S."/>
            <person name="Thiergart T."/>
            <person name="Pickel B."/>
            <person name="Atanasova L."/>
            <person name="Karlsson M."/>
            <person name="Huettel B."/>
            <person name="Barry K.W."/>
            <person name="Haridas S."/>
            <person name="Chen C."/>
            <person name="Bauer D."/>
            <person name="Andreopoulos W."/>
            <person name="Pangilinan J."/>
            <person name="LaButti K."/>
            <person name="Riley R."/>
            <person name="Lipzen A."/>
            <person name="Clum A."/>
            <person name="Drula E."/>
            <person name="Henrissat B."/>
            <person name="Kohler A."/>
            <person name="Grigoriev I.V."/>
            <person name="Martin F.M."/>
            <person name="Hacquard S."/>
        </authorList>
    </citation>
    <scope>NUCLEOTIDE SEQUENCE [LARGE SCALE GENOMIC DNA]</scope>
    <source>
        <strain evidence="2 3">MPI-CAGE-CH-0241</strain>
    </source>
</reference>
<dbReference type="SUPFAM" id="SSF51126">
    <property type="entry name" value="Pectin lyase-like"/>
    <property type="match status" value="1"/>
</dbReference>
<gene>
    <name evidence="2" type="ORF">B0T10DRAFT_464126</name>
</gene>
<proteinExistence type="predicted"/>
<keyword evidence="1" id="KW-0732">Signal</keyword>